<evidence type="ECO:0000313" key="3">
    <source>
        <dbReference type="Proteomes" id="UP000030635"/>
    </source>
</evidence>
<dbReference type="RefSeq" id="WP_039310463.1">
    <property type="nucleotide sequence ID" value="NZ_CP006905.1"/>
</dbReference>
<evidence type="ECO:0000256" key="1">
    <source>
        <dbReference type="SAM" id="Phobius"/>
    </source>
</evidence>
<reference evidence="2 3" key="1">
    <citation type="journal article" date="2015" name="Infect. Genet. Evol.">
        <title>Genomic sequences of six botulinum neurotoxin-producing strains representing three clostridial species illustrate the mobility and diversity of botulinum neurotoxin genes.</title>
        <authorList>
            <person name="Smith T.J."/>
            <person name="Hill K.K."/>
            <person name="Xie G."/>
            <person name="Foley B.T."/>
            <person name="Williamson C.H."/>
            <person name="Foster J.T."/>
            <person name="Johnson S.L."/>
            <person name="Chertkov O."/>
            <person name="Teshima H."/>
            <person name="Gibbons H.S."/>
            <person name="Johnsky L.A."/>
            <person name="Karavis M.A."/>
            <person name="Smith L.A."/>
        </authorList>
    </citation>
    <scope>NUCLEOTIDE SEQUENCE [LARGE SCALE GENOMIC DNA]</scope>
    <source>
        <strain evidence="2">Sullivan</strain>
    </source>
</reference>
<feature type="transmembrane region" description="Helical" evidence="1">
    <location>
        <begin position="61"/>
        <end position="79"/>
    </location>
</feature>
<feature type="transmembrane region" description="Helical" evidence="1">
    <location>
        <begin position="12"/>
        <end position="29"/>
    </location>
</feature>
<dbReference type="AlphaFoldDB" id="A0A0A7FTN4"/>
<dbReference type="OrthoDB" id="1935566at2"/>
<sequence length="111" mass="12647">MLEINKRVFKVILPSILILAFIIFDYINLSYSKYILVGLYGIFPLIFIIQGAIYKSFKRELVLGVLLSSISVLLCDILYNMGTVLPFVLIYIVLGIITFNITKKCSYKKVA</sequence>
<feature type="transmembrane region" description="Helical" evidence="1">
    <location>
        <begin position="35"/>
        <end position="54"/>
    </location>
</feature>
<feature type="transmembrane region" description="Helical" evidence="1">
    <location>
        <begin position="85"/>
        <end position="102"/>
    </location>
</feature>
<organism evidence="2 3">
    <name type="scientific">Clostridium baratii str. Sullivan</name>
    <dbReference type="NCBI Taxonomy" id="1415775"/>
    <lineage>
        <taxon>Bacteria</taxon>
        <taxon>Bacillati</taxon>
        <taxon>Bacillota</taxon>
        <taxon>Clostridia</taxon>
        <taxon>Eubacteriales</taxon>
        <taxon>Clostridiaceae</taxon>
        <taxon>Clostridium</taxon>
    </lineage>
</organism>
<dbReference type="Proteomes" id="UP000030635">
    <property type="component" value="Chromosome"/>
</dbReference>
<keyword evidence="1" id="KW-0472">Membrane</keyword>
<proteinExistence type="predicted"/>
<keyword evidence="1" id="KW-1133">Transmembrane helix</keyword>
<evidence type="ECO:0000313" key="2">
    <source>
        <dbReference type="EMBL" id="AIY82275.1"/>
    </source>
</evidence>
<dbReference type="HOGENOM" id="CLU_2153912_0_0_9"/>
<keyword evidence="1" id="KW-0812">Transmembrane</keyword>
<protein>
    <submittedName>
        <fullName evidence="2">Putative membrane protein</fullName>
    </submittedName>
</protein>
<name>A0A0A7FTN4_9CLOT</name>
<dbReference type="KEGG" id="cbv:U729_2"/>
<gene>
    <name evidence="2" type="ORF">U729_2</name>
</gene>
<dbReference type="eggNOG" id="ENOG5032N9V">
    <property type="taxonomic scope" value="Bacteria"/>
</dbReference>
<keyword evidence="3" id="KW-1185">Reference proteome</keyword>
<dbReference type="EMBL" id="CP006905">
    <property type="protein sequence ID" value="AIY82275.1"/>
    <property type="molecule type" value="Genomic_DNA"/>
</dbReference>
<accession>A0A0A7FTN4</accession>